<feature type="chain" id="PRO_5047147006" evidence="7">
    <location>
        <begin position="30"/>
        <end position="1112"/>
    </location>
</feature>
<dbReference type="InterPro" id="IPR022398">
    <property type="entry name" value="Peptidase_S8_His-AS"/>
</dbReference>
<evidence type="ECO:0000256" key="5">
    <source>
        <dbReference type="PROSITE-ProRule" id="PRU01240"/>
    </source>
</evidence>
<feature type="active site" description="Charge relay system" evidence="5">
    <location>
        <position position="259"/>
    </location>
</feature>
<organism evidence="9 10">
    <name type="scientific">Micromonospora vulcania</name>
    <dbReference type="NCBI Taxonomy" id="1441873"/>
    <lineage>
        <taxon>Bacteria</taxon>
        <taxon>Bacillati</taxon>
        <taxon>Actinomycetota</taxon>
        <taxon>Actinomycetes</taxon>
        <taxon>Micromonosporales</taxon>
        <taxon>Micromonosporaceae</taxon>
        <taxon>Micromonospora</taxon>
    </lineage>
</organism>
<proteinExistence type="inferred from homology"/>
<protein>
    <submittedName>
        <fullName evidence="9">S8 family peptidase</fullName>
        <ecNumber evidence="9">3.4.-.-</ecNumber>
    </submittedName>
</protein>
<evidence type="ECO:0000313" key="9">
    <source>
        <dbReference type="EMBL" id="MFC5924273.1"/>
    </source>
</evidence>
<dbReference type="Proteomes" id="UP001596226">
    <property type="component" value="Unassembled WGS sequence"/>
</dbReference>
<reference evidence="10" key="1">
    <citation type="journal article" date="2019" name="Int. J. Syst. Evol. Microbiol.">
        <title>The Global Catalogue of Microorganisms (GCM) 10K type strain sequencing project: providing services to taxonomists for standard genome sequencing and annotation.</title>
        <authorList>
            <consortium name="The Broad Institute Genomics Platform"/>
            <consortium name="The Broad Institute Genome Sequencing Center for Infectious Disease"/>
            <person name="Wu L."/>
            <person name="Ma J."/>
        </authorList>
    </citation>
    <scope>NUCLEOTIDE SEQUENCE [LARGE SCALE GENOMIC DNA]</scope>
    <source>
        <strain evidence="10">CGMCC 4.7144</strain>
    </source>
</reference>
<dbReference type="PROSITE" id="PS00137">
    <property type="entry name" value="SUBTILASE_HIS"/>
    <property type="match status" value="1"/>
</dbReference>
<feature type="active site" description="Charge relay system" evidence="5">
    <location>
        <position position="227"/>
    </location>
</feature>
<dbReference type="CDD" id="cd07487">
    <property type="entry name" value="Peptidases_S8_1"/>
    <property type="match status" value="1"/>
</dbReference>
<dbReference type="GO" id="GO:0016787">
    <property type="term" value="F:hydrolase activity"/>
    <property type="evidence" value="ECO:0007669"/>
    <property type="project" value="UniProtKB-KW"/>
</dbReference>
<dbReference type="InterPro" id="IPR023827">
    <property type="entry name" value="Peptidase_S8_Asp-AS"/>
</dbReference>
<keyword evidence="7" id="KW-0732">Signal</keyword>
<dbReference type="InterPro" id="IPR036852">
    <property type="entry name" value="Peptidase_S8/S53_dom_sf"/>
</dbReference>
<name>A0ABW1H5S9_9ACTN</name>
<evidence type="ECO:0000256" key="3">
    <source>
        <dbReference type="ARBA" id="ARBA00022801"/>
    </source>
</evidence>
<dbReference type="PANTHER" id="PTHR43806">
    <property type="entry name" value="PEPTIDASE S8"/>
    <property type="match status" value="1"/>
</dbReference>
<dbReference type="SUPFAM" id="SSF52743">
    <property type="entry name" value="Subtilisin-like"/>
    <property type="match status" value="1"/>
</dbReference>
<sequence length="1112" mass="116730">MRSVRKMSALALLVLGVSAVAPGGLPASAQPRAAKPATTPTVAAKPQTVTLVTGDTVHVSTVDGQTAVNVVPGKGREKIPFITHSAGKDVRVIPADAVGLLNRGKLDSRLFDISTLVAFGYDDTRATLPLIVQHGGAAPAGLAGARTTRALTGASAVAENRSDAVSFWNSITSATKGTERQLRSGFDKIWLDGLRRPTLDVSVPLTGAPEAWQAGWTGAGVKVGVIDTGVDQTHPDLVDRVAAAANFTADPDTFDRVGHGTHVASTIAGTAAASEGRYKGMAPGASLYSAKVCVEEGCPESAILAGMTWVAQQGVKVANMSLGGPDSPETDPIEAALADLTHRYGVLFVVAAGNSGEGGESTINSPGSVAEALTVGAVTKTGELAEFSSRGPRSGDAGIKPDVTAPGVGIVAARSSTSELWPAENPQYTSLNGTSMATPHVAGAAALLTQQHPDWTPERIKSTLMAAAKPNAAVGVYEQGAGFLDVARATRQSVTASPVSAAFERSSAAQTRTITYANGGSTAVTLALALDAKDADGAPGPAGLFSLSASSVTIPAGGTASVVVTVQAGASLPDRYVGGELTATGGGTQVQTPIALDIVRHQLALKLIGPDGGAPTPEQGWVTVLTDLDRQTLLVLDDPTATTYRVRAGRYLVQTYMESGDPNVPQITSLVRPSLDLTRDQALTMDTRLAEPIAVSVPNPKATAVFQDSGWTIRTEQPQIWGSNDPYGTLMNIPFEYVRTAQIGAGKTPGFVSYVTGMWGQVAQDGSLHNSPYVYRVYLYEPEKMMTGLTRKLRAGDFATVRSRISADVADVPVSRLAVAHAPGNSPISRSTDGRQTPPSFTYDVPNTITEYYNQDKKAVWQSASAQQGYTYYQSPWSSFKPGRTYTVAWANGVIGPVFPEPNFGQQYSTRYWGDTIGGPGPLHGDGAGHMGFRHVVGGSVQVNLYRNGVKIGDADQAPWTWDVPAAKGDYRLTATFRSDPAFTLSTVVDAEWTFKSGHVGDGELVKLPMTSIRYTPELDLDNRAPAARLFAIPVSLDRQVGAAPGRTRTLTVEASFDDGKTWRKLTVQRLGEKGVAWVHNPTGHGFVSLRGAATDTSGNTVKQTVIRAYRY</sequence>
<feature type="active site" description="Charge relay system" evidence="5">
    <location>
        <position position="435"/>
    </location>
</feature>
<evidence type="ECO:0000256" key="2">
    <source>
        <dbReference type="ARBA" id="ARBA00022670"/>
    </source>
</evidence>
<evidence type="ECO:0000256" key="7">
    <source>
        <dbReference type="SAM" id="SignalP"/>
    </source>
</evidence>
<keyword evidence="3 5" id="KW-0378">Hydrolase</keyword>
<dbReference type="InterPro" id="IPR000209">
    <property type="entry name" value="Peptidase_S8/S53_dom"/>
</dbReference>
<accession>A0ABW1H5S9</accession>
<dbReference type="InterPro" id="IPR015500">
    <property type="entry name" value="Peptidase_S8_subtilisin-rel"/>
</dbReference>
<feature type="signal peptide" evidence="7">
    <location>
        <begin position="1"/>
        <end position="29"/>
    </location>
</feature>
<keyword evidence="2 5" id="KW-0645">Protease</keyword>
<evidence type="ECO:0000313" key="10">
    <source>
        <dbReference type="Proteomes" id="UP001596226"/>
    </source>
</evidence>
<dbReference type="Pfam" id="PF00082">
    <property type="entry name" value="Peptidase_S8"/>
    <property type="match status" value="1"/>
</dbReference>
<evidence type="ECO:0000259" key="8">
    <source>
        <dbReference type="Pfam" id="PF00082"/>
    </source>
</evidence>
<evidence type="ECO:0000256" key="6">
    <source>
        <dbReference type="RuleBase" id="RU003355"/>
    </source>
</evidence>
<dbReference type="EMBL" id="JBHSQS010000006">
    <property type="protein sequence ID" value="MFC5924273.1"/>
    <property type="molecule type" value="Genomic_DNA"/>
</dbReference>
<dbReference type="PROSITE" id="PS00136">
    <property type="entry name" value="SUBTILASE_ASP"/>
    <property type="match status" value="1"/>
</dbReference>
<dbReference type="PROSITE" id="PS00138">
    <property type="entry name" value="SUBTILASE_SER"/>
    <property type="match status" value="1"/>
</dbReference>
<dbReference type="PRINTS" id="PR00723">
    <property type="entry name" value="SUBTILISIN"/>
</dbReference>
<keyword evidence="10" id="KW-1185">Reference proteome</keyword>
<comment type="similarity">
    <text evidence="1 5 6">Belongs to the peptidase S8 family.</text>
</comment>
<gene>
    <name evidence="9" type="ORF">ACFQGL_13050</name>
</gene>
<comment type="caution">
    <text evidence="9">The sequence shown here is derived from an EMBL/GenBank/DDBJ whole genome shotgun (WGS) entry which is preliminary data.</text>
</comment>
<dbReference type="EC" id="3.4.-.-" evidence="9"/>
<keyword evidence="4 5" id="KW-0720">Serine protease</keyword>
<dbReference type="Gene3D" id="3.40.50.200">
    <property type="entry name" value="Peptidase S8/S53 domain"/>
    <property type="match status" value="1"/>
</dbReference>
<dbReference type="PANTHER" id="PTHR43806:SF11">
    <property type="entry name" value="CEREVISIN-RELATED"/>
    <property type="match status" value="1"/>
</dbReference>
<dbReference type="InterPro" id="IPR023828">
    <property type="entry name" value="Peptidase_S8_Ser-AS"/>
</dbReference>
<dbReference type="PROSITE" id="PS51892">
    <property type="entry name" value="SUBTILASE"/>
    <property type="match status" value="1"/>
</dbReference>
<feature type="domain" description="Peptidase S8/S53" evidence="8">
    <location>
        <begin position="218"/>
        <end position="471"/>
    </location>
</feature>
<evidence type="ECO:0000256" key="1">
    <source>
        <dbReference type="ARBA" id="ARBA00011073"/>
    </source>
</evidence>
<dbReference type="InterPro" id="IPR050131">
    <property type="entry name" value="Peptidase_S8_subtilisin-like"/>
</dbReference>
<evidence type="ECO:0000256" key="4">
    <source>
        <dbReference type="ARBA" id="ARBA00022825"/>
    </source>
</evidence>
<dbReference type="RefSeq" id="WP_377510615.1">
    <property type="nucleotide sequence ID" value="NZ_JBHSQS010000006.1"/>
</dbReference>